<dbReference type="EMBL" id="FQVD01000012">
    <property type="protein sequence ID" value="SHF15820.1"/>
    <property type="molecule type" value="Genomic_DNA"/>
</dbReference>
<evidence type="ECO:0000313" key="2">
    <source>
        <dbReference type="Proteomes" id="UP000184436"/>
    </source>
</evidence>
<sequence length="42" mass="5118">MFVYSAFYKFHSIFFAKHLFFDNQHIAKMTYYTQKCGIALKM</sequence>
<accession>A0A1M4ZCQ9</accession>
<proteinExistence type="predicted"/>
<keyword evidence="2" id="KW-1185">Reference proteome</keyword>
<dbReference type="Proteomes" id="UP000184436">
    <property type="component" value="Unassembled WGS sequence"/>
</dbReference>
<evidence type="ECO:0000313" key="1">
    <source>
        <dbReference type="EMBL" id="SHF15820.1"/>
    </source>
</evidence>
<dbReference type="AlphaFoldDB" id="A0A1M4ZCQ9"/>
<organism evidence="1 2">
    <name type="scientific">Bacteroides faecichinchillae</name>
    <dbReference type="NCBI Taxonomy" id="871325"/>
    <lineage>
        <taxon>Bacteria</taxon>
        <taxon>Pseudomonadati</taxon>
        <taxon>Bacteroidota</taxon>
        <taxon>Bacteroidia</taxon>
        <taxon>Bacteroidales</taxon>
        <taxon>Bacteroidaceae</taxon>
        <taxon>Bacteroides</taxon>
    </lineage>
</organism>
<reference evidence="1 2" key="1">
    <citation type="submission" date="2016-11" db="EMBL/GenBank/DDBJ databases">
        <authorList>
            <person name="Jaros S."/>
            <person name="Januszkiewicz K."/>
            <person name="Wedrychowicz H."/>
        </authorList>
    </citation>
    <scope>NUCLEOTIDE SEQUENCE [LARGE SCALE GENOMIC DNA]</scope>
    <source>
        <strain evidence="1 2">DSM 26883</strain>
    </source>
</reference>
<gene>
    <name evidence="1" type="ORF">SAMN05444349_11265</name>
</gene>
<dbReference type="STRING" id="871325.SAMN05444349_11265"/>
<name>A0A1M4ZCQ9_9BACE</name>
<protein>
    <submittedName>
        <fullName evidence="1">Uncharacterized protein</fullName>
    </submittedName>
</protein>